<proteinExistence type="predicted"/>
<dbReference type="GO" id="GO:0044550">
    <property type="term" value="P:secondary metabolite biosynthetic process"/>
    <property type="evidence" value="ECO:0007669"/>
    <property type="project" value="TreeGrafter"/>
</dbReference>
<evidence type="ECO:0000259" key="1">
    <source>
        <dbReference type="Pfam" id="PF00668"/>
    </source>
</evidence>
<dbReference type="GO" id="GO:0043041">
    <property type="term" value="P:amino acid activation for nonribosomal peptide biosynthetic process"/>
    <property type="evidence" value="ECO:0007669"/>
    <property type="project" value="TreeGrafter"/>
</dbReference>
<dbReference type="InterPro" id="IPR023213">
    <property type="entry name" value="CAT-like_dom_sf"/>
</dbReference>
<dbReference type="OrthoDB" id="1993047at2"/>
<dbReference type="AlphaFoldDB" id="G5IJS9"/>
<dbReference type="GO" id="GO:0003824">
    <property type="term" value="F:catalytic activity"/>
    <property type="evidence" value="ECO:0007669"/>
    <property type="project" value="InterPro"/>
</dbReference>
<gene>
    <name evidence="2" type="ORF">HMPREF9473_03757</name>
</gene>
<dbReference type="Proteomes" id="UP000005384">
    <property type="component" value="Unassembled WGS sequence"/>
</dbReference>
<dbReference type="GO" id="GO:0031177">
    <property type="term" value="F:phosphopantetheine binding"/>
    <property type="evidence" value="ECO:0007669"/>
    <property type="project" value="TreeGrafter"/>
</dbReference>
<dbReference type="HOGENOM" id="CLU_046523_0_0_9"/>
<evidence type="ECO:0000313" key="2">
    <source>
        <dbReference type="EMBL" id="EHI58299.1"/>
    </source>
</evidence>
<reference evidence="2 3" key="1">
    <citation type="submission" date="2011-08" db="EMBL/GenBank/DDBJ databases">
        <title>The Genome Sequence of Clostridium hathewayi WAL-18680.</title>
        <authorList>
            <consortium name="The Broad Institute Genome Sequencing Platform"/>
            <person name="Earl A."/>
            <person name="Ward D."/>
            <person name="Feldgarden M."/>
            <person name="Gevers D."/>
            <person name="Finegold S.M."/>
            <person name="Summanen P.H."/>
            <person name="Molitoris D.R."/>
            <person name="Song M."/>
            <person name="Daigneault M."/>
            <person name="Allen-Vercoe E."/>
            <person name="Young S.K."/>
            <person name="Zeng Q."/>
            <person name="Gargeya S."/>
            <person name="Fitzgerald M."/>
            <person name="Haas B."/>
            <person name="Abouelleil A."/>
            <person name="Alvarado L."/>
            <person name="Arachchi H.M."/>
            <person name="Berlin A."/>
            <person name="Brown A."/>
            <person name="Chapman S.B."/>
            <person name="Chen Z."/>
            <person name="Dunbar C."/>
            <person name="Freedman E."/>
            <person name="Gearin G."/>
            <person name="Gellesch M."/>
            <person name="Goldberg J."/>
            <person name="Griggs A."/>
            <person name="Gujja S."/>
            <person name="Heiman D."/>
            <person name="Howarth C."/>
            <person name="Larson L."/>
            <person name="Lui A."/>
            <person name="MacDonald P.J.P."/>
            <person name="Montmayeur A."/>
            <person name="Murphy C."/>
            <person name="Neiman D."/>
            <person name="Pearson M."/>
            <person name="Priest M."/>
            <person name="Roberts A."/>
            <person name="Saif S."/>
            <person name="Shea T."/>
            <person name="Shenoy N."/>
            <person name="Sisk P."/>
            <person name="Stolte C."/>
            <person name="Sykes S."/>
            <person name="Wortman J."/>
            <person name="Nusbaum C."/>
            <person name="Birren B."/>
        </authorList>
    </citation>
    <scope>NUCLEOTIDE SEQUENCE [LARGE SCALE GENOMIC DNA]</scope>
    <source>
        <strain evidence="2 3">WAL-18680</strain>
    </source>
</reference>
<dbReference type="Gene3D" id="3.30.559.30">
    <property type="entry name" value="Nonribosomal peptide synthetase, condensation domain"/>
    <property type="match status" value="1"/>
</dbReference>
<dbReference type="InterPro" id="IPR001242">
    <property type="entry name" value="Condensation_dom"/>
</dbReference>
<dbReference type="RefSeq" id="WP_006781748.1">
    <property type="nucleotide sequence ID" value="NZ_CP040506.1"/>
</dbReference>
<protein>
    <recommendedName>
        <fullName evidence="1">Condensation domain-containing protein</fullName>
    </recommendedName>
</protein>
<sequence>MRKTRNGYQVYPLTAAQKLHYYCLKYCPKKQVLNIGSSLTIEQDLDWNLLKEAIYQAYDRCESMRLRFTEDKEGNVYQYVADREERDIEHFDFTGWQECHAREKLEEWTQTPFDTYDCPRNRVVMIKMPDGFQGVYLLVDHLTMDAQSLIVFLKDVIELYCHMKYEGIDEPKPMASYIKQLEKDLAYEAGSDSQKRDREFFEKRIAASEPVFADIFGMEKLKAERKALKNPKLRAATNTSDNVEANITTFHLEAEPSMELLDFCEKNRVSMVCLLMMGLRTYLQKENHEDDISITTTIARRATLSEKKCGGSRIHCFPFRTTVPREDTFLEGVLKIRDEQNQYFRHANYNPVDYYGFRQQHYGLKNGQTYEALSLTYQPMSLKTDGLERLGDIRYQTERYTNGVAAHTLYLTVMHRASDNGLDFSFEYQTGVVTPEKLESIYYYLCRILFCGVRVPEVAVGTIIEEI</sequence>
<accession>G5IJS9</accession>
<feature type="domain" description="Condensation" evidence="1">
    <location>
        <begin position="9"/>
        <end position="460"/>
    </location>
</feature>
<keyword evidence="3" id="KW-1185">Reference proteome</keyword>
<dbReference type="GO" id="GO:0005737">
    <property type="term" value="C:cytoplasm"/>
    <property type="evidence" value="ECO:0007669"/>
    <property type="project" value="TreeGrafter"/>
</dbReference>
<organism evidence="2 3">
    <name type="scientific">Hungatella hathewayi WAL-18680</name>
    <dbReference type="NCBI Taxonomy" id="742737"/>
    <lineage>
        <taxon>Bacteria</taxon>
        <taxon>Bacillati</taxon>
        <taxon>Bacillota</taxon>
        <taxon>Clostridia</taxon>
        <taxon>Lachnospirales</taxon>
        <taxon>Lachnospiraceae</taxon>
        <taxon>Hungatella</taxon>
    </lineage>
</organism>
<dbReference type="GO" id="GO:0008610">
    <property type="term" value="P:lipid biosynthetic process"/>
    <property type="evidence" value="ECO:0007669"/>
    <property type="project" value="UniProtKB-ARBA"/>
</dbReference>
<name>G5IJS9_9FIRM</name>
<evidence type="ECO:0000313" key="3">
    <source>
        <dbReference type="Proteomes" id="UP000005384"/>
    </source>
</evidence>
<dbReference type="Pfam" id="PF00668">
    <property type="entry name" value="Condensation"/>
    <property type="match status" value="1"/>
</dbReference>
<dbReference type="EMBL" id="ADLN01000104">
    <property type="protein sequence ID" value="EHI58299.1"/>
    <property type="molecule type" value="Genomic_DNA"/>
</dbReference>
<dbReference type="Gene3D" id="3.30.559.10">
    <property type="entry name" value="Chloramphenicol acetyltransferase-like domain"/>
    <property type="match status" value="1"/>
</dbReference>
<dbReference type="PANTHER" id="PTHR45527">
    <property type="entry name" value="NONRIBOSOMAL PEPTIDE SYNTHETASE"/>
    <property type="match status" value="1"/>
</dbReference>
<dbReference type="PANTHER" id="PTHR45527:SF1">
    <property type="entry name" value="FATTY ACID SYNTHASE"/>
    <property type="match status" value="1"/>
</dbReference>
<dbReference type="PATRIC" id="fig|742737.3.peg.3738"/>
<dbReference type="SUPFAM" id="SSF52777">
    <property type="entry name" value="CoA-dependent acyltransferases"/>
    <property type="match status" value="2"/>
</dbReference>
<comment type="caution">
    <text evidence="2">The sequence shown here is derived from an EMBL/GenBank/DDBJ whole genome shotgun (WGS) entry which is preliminary data.</text>
</comment>